<dbReference type="EnsemblPlants" id="KEH21004">
    <property type="protein sequence ID" value="KEH21004"/>
    <property type="gene ID" value="MTR_8g096580"/>
</dbReference>
<feature type="transmembrane region" description="Helical" evidence="7">
    <location>
        <begin position="7"/>
        <end position="29"/>
    </location>
</feature>
<dbReference type="HOGENOM" id="CLU_010194_2_1_1"/>
<evidence type="ECO:0000256" key="1">
    <source>
        <dbReference type="ARBA" id="ARBA00004606"/>
    </source>
</evidence>
<dbReference type="PRINTS" id="PR00081">
    <property type="entry name" value="GDHRDH"/>
</dbReference>
<evidence type="ECO:0000256" key="5">
    <source>
        <dbReference type="ARBA" id="ARBA00023002"/>
    </source>
</evidence>
<dbReference type="GO" id="GO:0005829">
    <property type="term" value="C:cytosol"/>
    <property type="evidence" value="ECO:0000318"/>
    <property type="project" value="GO_Central"/>
</dbReference>
<evidence type="ECO:0000313" key="9">
    <source>
        <dbReference type="EnsemblPlants" id="KEH21004"/>
    </source>
</evidence>
<evidence type="ECO:0000256" key="6">
    <source>
        <dbReference type="RuleBase" id="RU000363"/>
    </source>
</evidence>
<comment type="subcellular location">
    <subcellularLocation>
        <location evidence="1">Membrane</location>
        <topology evidence="1">Single-pass type II membrane protein</topology>
    </subcellularLocation>
</comment>
<keyword evidence="7" id="KW-1133">Transmembrane helix</keyword>
<dbReference type="InterPro" id="IPR036291">
    <property type="entry name" value="NAD(P)-bd_dom_sf"/>
</dbReference>
<dbReference type="PRINTS" id="PR00080">
    <property type="entry name" value="SDRFAMILY"/>
</dbReference>
<keyword evidence="7" id="KW-0472">Membrane</keyword>
<keyword evidence="3" id="KW-0521">NADP</keyword>
<evidence type="ECO:0000256" key="3">
    <source>
        <dbReference type="ARBA" id="ARBA00022857"/>
    </source>
</evidence>
<keyword evidence="10" id="KW-1185">Reference proteome</keyword>
<evidence type="ECO:0000313" key="8">
    <source>
        <dbReference type="EMBL" id="KEH21004.1"/>
    </source>
</evidence>
<dbReference type="OrthoDB" id="47007at2759"/>
<dbReference type="Proteomes" id="UP000002051">
    <property type="component" value="Chromosome 8"/>
</dbReference>
<dbReference type="SUPFAM" id="SSF51735">
    <property type="entry name" value="NAD(P)-binding Rossmann-fold domains"/>
    <property type="match status" value="1"/>
</dbReference>
<keyword evidence="5" id="KW-0560">Oxidoreductase</keyword>
<dbReference type="Pfam" id="PF00106">
    <property type="entry name" value="adh_short"/>
    <property type="match status" value="1"/>
</dbReference>
<name>A0A072TU08_MEDTR</name>
<dbReference type="PANTHER" id="PTHR43391:SF69">
    <property type="entry name" value="11-BETA-HYDROXYSTEROID DEHYDROGENASE-LIKE 6"/>
    <property type="match status" value="1"/>
</dbReference>
<dbReference type="EMBL" id="CM001224">
    <property type="protein sequence ID" value="KEH21004.1"/>
    <property type="molecule type" value="Genomic_DNA"/>
</dbReference>
<evidence type="ECO:0000256" key="7">
    <source>
        <dbReference type="SAM" id="Phobius"/>
    </source>
</evidence>
<reference evidence="9" key="3">
    <citation type="submission" date="2015-04" db="UniProtKB">
        <authorList>
            <consortium name="EnsemblPlants"/>
        </authorList>
    </citation>
    <scope>IDENTIFICATION</scope>
    <source>
        <strain evidence="9">cv. Jemalong A17</strain>
    </source>
</reference>
<organism evidence="8 10">
    <name type="scientific">Medicago truncatula</name>
    <name type="common">Barrel medic</name>
    <name type="synonym">Medicago tribuloides</name>
    <dbReference type="NCBI Taxonomy" id="3880"/>
    <lineage>
        <taxon>Eukaryota</taxon>
        <taxon>Viridiplantae</taxon>
        <taxon>Streptophyta</taxon>
        <taxon>Embryophyta</taxon>
        <taxon>Tracheophyta</taxon>
        <taxon>Spermatophyta</taxon>
        <taxon>Magnoliopsida</taxon>
        <taxon>eudicotyledons</taxon>
        <taxon>Gunneridae</taxon>
        <taxon>Pentapetalae</taxon>
        <taxon>rosids</taxon>
        <taxon>fabids</taxon>
        <taxon>Fabales</taxon>
        <taxon>Fabaceae</taxon>
        <taxon>Papilionoideae</taxon>
        <taxon>50 kb inversion clade</taxon>
        <taxon>NPAAA clade</taxon>
        <taxon>Hologalegina</taxon>
        <taxon>IRL clade</taxon>
        <taxon>Trifolieae</taxon>
        <taxon>Medicago</taxon>
    </lineage>
</organism>
<dbReference type="InterPro" id="IPR002347">
    <property type="entry name" value="SDR_fam"/>
</dbReference>
<gene>
    <name evidence="9" type="primary">25502002</name>
    <name evidence="8" type="ordered locus">MTR_8g096580</name>
</gene>
<dbReference type="GO" id="GO:0016491">
    <property type="term" value="F:oxidoreductase activity"/>
    <property type="evidence" value="ECO:0000318"/>
    <property type="project" value="GO_Central"/>
</dbReference>
<dbReference type="PROSITE" id="PS00061">
    <property type="entry name" value="ADH_SHORT"/>
    <property type="match status" value="1"/>
</dbReference>
<dbReference type="PANTHER" id="PTHR43391">
    <property type="entry name" value="RETINOL DEHYDROGENASE-RELATED"/>
    <property type="match status" value="1"/>
</dbReference>
<reference evidence="8 10" key="1">
    <citation type="journal article" date="2011" name="Nature">
        <title>The Medicago genome provides insight into the evolution of rhizobial symbioses.</title>
        <authorList>
            <person name="Young N.D."/>
            <person name="Debelle F."/>
            <person name="Oldroyd G.E."/>
            <person name="Geurts R."/>
            <person name="Cannon S.B."/>
            <person name="Udvardi M.K."/>
            <person name="Benedito V.A."/>
            <person name="Mayer K.F."/>
            <person name="Gouzy J."/>
            <person name="Schoof H."/>
            <person name="Van de Peer Y."/>
            <person name="Proost S."/>
            <person name="Cook D.R."/>
            <person name="Meyers B.C."/>
            <person name="Spannagl M."/>
            <person name="Cheung F."/>
            <person name="De Mita S."/>
            <person name="Krishnakumar V."/>
            <person name="Gundlach H."/>
            <person name="Zhou S."/>
            <person name="Mudge J."/>
            <person name="Bharti A.K."/>
            <person name="Murray J.D."/>
            <person name="Naoumkina M.A."/>
            <person name="Rosen B."/>
            <person name="Silverstein K.A."/>
            <person name="Tang H."/>
            <person name="Rombauts S."/>
            <person name="Zhao P.X."/>
            <person name="Zhou P."/>
            <person name="Barbe V."/>
            <person name="Bardou P."/>
            <person name="Bechner M."/>
            <person name="Bellec A."/>
            <person name="Berger A."/>
            <person name="Berges H."/>
            <person name="Bidwell S."/>
            <person name="Bisseling T."/>
            <person name="Choisne N."/>
            <person name="Couloux A."/>
            <person name="Denny R."/>
            <person name="Deshpande S."/>
            <person name="Dai X."/>
            <person name="Doyle J.J."/>
            <person name="Dudez A.M."/>
            <person name="Farmer A.D."/>
            <person name="Fouteau S."/>
            <person name="Franken C."/>
            <person name="Gibelin C."/>
            <person name="Gish J."/>
            <person name="Goldstein S."/>
            <person name="Gonzalez A.J."/>
            <person name="Green P.J."/>
            <person name="Hallab A."/>
            <person name="Hartog M."/>
            <person name="Hua A."/>
            <person name="Humphray S.J."/>
            <person name="Jeong D.H."/>
            <person name="Jing Y."/>
            <person name="Jocker A."/>
            <person name="Kenton S.M."/>
            <person name="Kim D.J."/>
            <person name="Klee K."/>
            <person name="Lai H."/>
            <person name="Lang C."/>
            <person name="Lin S."/>
            <person name="Macmil S.L."/>
            <person name="Magdelenat G."/>
            <person name="Matthews L."/>
            <person name="McCorrison J."/>
            <person name="Monaghan E.L."/>
            <person name="Mun J.H."/>
            <person name="Najar F.Z."/>
            <person name="Nicholson C."/>
            <person name="Noirot C."/>
            <person name="O'Bleness M."/>
            <person name="Paule C.R."/>
            <person name="Poulain J."/>
            <person name="Prion F."/>
            <person name="Qin B."/>
            <person name="Qu C."/>
            <person name="Retzel E.F."/>
            <person name="Riddle C."/>
            <person name="Sallet E."/>
            <person name="Samain S."/>
            <person name="Samson N."/>
            <person name="Sanders I."/>
            <person name="Saurat O."/>
            <person name="Scarpelli C."/>
            <person name="Schiex T."/>
            <person name="Segurens B."/>
            <person name="Severin A.J."/>
            <person name="Sherrier D.J."/>
            <person name="Shi R."/>
            <person name="Sims S."/>
            <person name="Singer S.R."/>
            <person name="Sinharoy S."/>
            <person name="Sterck L."/>
            <person name="Viollet A."/>
            <person name="Wang B.B."/>
            <person name="Wang K."/>
            <person name="Wang M."/>
            <person name="Wang X."/>
            <person name="Warfsmann J."/>
            <person name="Weissenbach J."/>
            <person name="White D.D."/>
            <person name="White J.D."/>
            <person name="Wiley G.B."/>
            <person name="Wincker P."/>
            <person name="Xing Y."/>
            <person name="Yang L."/>
            <person name="Yao Z."/>
            <person name="Ying F."/>
            <person name="Zhai J."/>
            <person name="Zhou L."/>
            <person name="Zuber A."/>
            <person name="Denarie J."/>
            <person name="Dixon R.A."/>
            <person name="May G.D."/>
            <person name="Schwartz D.C."/>
            <person name="Rogers J."/>
            <person name="Quetier F."/>
            <person name="Town C.D."/>
            <person name="Roe B.A."/>
        </authorList>
    </citation>
    <scope>NUCLEOTIDE SEQUENCE [LARGE SCALE GENOMIC DNA]</scope>
    <source>
        <strain evidence="8">A17</strain>
        <strain evidence="9 10">cv. Jemalong A17</strain>
    </source>
</reference>
<evidence type="ECO:0000256" key="4">
    <source>
        <dbReference type="ARBA" id="ARBA00022968"/>
    </source>
</evidence>
<sequence length="324" mass="35905">MSAICNILNVVLPPLSLISIPITMLPYLFVKLLVYAKNLVHTESMERKVVLITGAASGIGEELAYEYAKRGARLSLIDIRKENLVTVADMARSLGSPDVTIIGADVSKVEDSKRFIDETMKHFGRLDHLVNNAGVSGIPILIEDIHDLTKYNPIMDTNFWGAVHGTLYAIPHLKNSKGRIIVVASGCGWFPLPRLSIYNASKAATISFFETLRIELGWSIGITIVTPGFIKTNMALKAYEEEASLQWIPLGSANECAKDIVKSACRGDMYVTNPSWLKAVFPSKLLFPELVDWAERHIFGLWQKPSCKNGDLRMSKNNQALKTE</sequence>
<evidence type="ECO:0000313" key="10">
    <source>
        <dbReference type="Proteomes" id="UP000002051"/>
    </source>
</evidence>
<dbReference type="KEGG" id="mtr:25502002"/>
<dbReference type="Gene3D" id="3.40.50.720">
    <property type="entry name" value="NAD(P)-binding Rossmann-like Domain"/>
    <property type="match status" value="1"/>
</dbReference>
<keyword evidence="7" id="KW-0812">Transmembrane</keyword>
<reference evidence="8 10" key="2">
    <citation type="journal article" date="2014" name="BMC Genomics">
        <title>An improved genome release (version Mt4.0) for the model legume Medicago truncatula.</title>
        <authorList>
            <person name="Tang H."/>
            <person name="Krishnakumar V."/>
            <person name="Bidwell S."/>
            <person name="Rosen B."/>
            <person name="Chan A."/>
            <person name="Zhou S."/>
            <person name="Gentzbittel L."/>
            <person name="Childs K.L."/>
            <person name="Yandell M."/>
            <person name="Gundlach H."/>
            <person name="Mayer K.F."/>
            <person name="Schwartz D.C."/>
            <person name="Town C.D."/>
        </authorList>
    </citation>
    <scope>GENOME REANNOTATION</scope>
    <source>
        <strain evidence="8">A17</strain>
        <strain evidence="9 10">cv. Jemalong A17</strain>
    </source>
</reference>
<accession>A0A072TU08</accession>
<dbReference type="GO" id="GO:0016020">
    <property type="term" value="C:membrane"/>
    <property type="evidence" value="ECO:0007669"/>
    <property type="project" value="UniProtKB-SubCell"/>
</dbReference>
<dbReference type="InterPro" id="IPR020904">
    <property type="entry name" value="Sc_DH/Rdtase_CS"/>
</dbReference>
<keyword evidence="4" id="KW-0735">Signal-anchor</keyword>
<dbReference type="AlphaFoldDB" id="A0A072TU08"/>
<proteinExistence type="inferred from homology"/>
<evidence type="ECO:0000256" key="2">
    <source>
        <dbReference type="ARBA" id="ARBA00006484"/>
    </source>
</evidence>
<protein>
    <submittedName>
        <fullName evidence="8">Hydroxysteroid 11-beta-dehydrogenase-like protein</fullName>
    </submittedName>
</protein>
<dbReference type="STRING" id="3880.A0A072TU08"/>
<comment type="similarity">
    <text evidence="2 6">Belongs to the short-chain dehydrogenases/reductases (SDR) family.</text>
</comment>